<feature type="transmembrane region" description="Helical" evidence="1">
    <location>
        <begin position="115"/>
        <end position="136"/>
    </location>
</feature>
<dbReference type="InterPro" id="IPR012373">
    <property type="entry name" value="Ferrdict_sens_TM"/>
</dbReference>
<keyword evidence="1" id="KW-0472">Membrane</keyword>
<protein>
    <submittedName>
        <fullName evidence="3">Zf-HC2 domain-containing protein</fullName>
    </submittedName>
</protein>
<dbReference type="RefSeq" id="WP_332865055.1">
    <property type="nucleotide sequence ID" value="NZ_JBAFSM010000017.1"/>
</dbReference>
<feature type="domain" description="Putative zinc-finger" evidence="2">
    <location>
        <begin position="43"/>
        <end position="62"/>
    </location>
</feature>
<dbReference type="GO" id="GO:0016989">
    <property type="term" value="F:sigma factor antagonist activity"/>
    <property type="evidence" value="ECO:0007669"/>
    <property type="project" value="TreeGrafter"/>
</dbReference>
<evidence type="ECO:0000259" key="2">
    <source>
        <dbReference type="Pfam" id="PF13490"/>
    </source>
</evidence>
<dbReference type="InterPro" id="IPR027383">
    <property type="entry name" value="Znf_put"/>
</dbReference>
<keyword evidence="1" id="KW-1133">Transmembrane helix</keyword>
<proteinExistence type="predicted"/>
<reference evidence="3 4" key="1">
    <citation type="submission" date="2024-01" db="EMBL/GenBank/DDBJ databases">
        <title>Genomic insights into the taxonomy and metabolism of the cyanobacterium Pannus brasiliensis CCIBt3594.</title>
        <authorList>
            <person name="Machado M."/>
            <person name="Botero N.B."/>
            <person name="Andreote A.P.D."/>
            <person name="Feitosa A.M.T."/>
            <person name="Popin R."/>
            <person name="Sivonen K."/>
            <person name="Fiore M.F."/>
        </authorList>
    </citation>
    <scope>NUCLEOTIDE SEQUENCE [LARGE SCALE GENOMIC DNA]</scope>
    <source>
        <strain evidence="3 4">CCIBt3594</strain>
    </source>
</reference>
<organism evidence="3 4">
    <name type="scientific">Pannus brasiliensis CCIBt3594</name>
    <dbReference type="NCBI Taxonomy" id="1427578"/>
    <lineage>
        <taxon>Bacteria</taxon>
        <taxon>Bacillati</taxon>
        <taxon>Cyanobacteriota</taxon>
        <taxon>Cyanophyceae</taxon>
        <taxon>Oscillatoriophycideae</taxon>
        <taxon>Chroococcales</taxon>
        <taxon>Microcystaceae</taxon>
        <taxon>Pannus</taxon>
    </lineage>
</organism>
<dbReference type="AlphaFoldDB" id="A0AAW9QX18"/>
<comment type="caution">
    <text evidence="3">The sequence shown here is derived from an EMBL/GenBank/DDBJ whole genome shotgun (WGS) entry which is preliminary data.</text>
</comment>
<sequence length="171" mass="19810">MNNYQPEDARWDRPRDRHDFDDPLDESADFFCFEDEERARQFDLISAYIDGEVTPEERHEVQRWLDTDPDAKKLYLQLRGIQTHLQQIPVPVSASADRLAERVFQKVDRGRKRRAFLFGGAIFAAMAVAVVSHGLFGREVQHANRESDSLMIALNQPIVEIPIAEETTREQ</sequence>
<evidence type="ECO:0000313" key="4">
    <source>
        <dbReference type="Proteomes" id="UP001328733"/>
    </source>
</evidence>
<dbReference type="PANTHER" id="PTHR30273:SF2">
    <property type="entry name" value="PROTEIN FECR"/>
    <property type="match status" value="1"/>
</dbReference>
<accession>A0AAW9QX18</accession>
<keyword evidence="1" id="KW-0812">Transmembrane</keyword>
<dbReference type="PANTHER" id="PTHR30273">
    <property type="entry name" value="PERIPLASMIC SIGNAL SENSOR AND SIGMA FACTOR ACTIVATOR FECR-RELATED"/>
    <property type="match status" value="1"/>
</dbReference>
<gene>
    <name evidence="3" type="ORF">V0288_10630</name>
</gene>
<keyword evidence="4" id="KW-1185">Reference proteome</keyword>
<name>A0AAW9QX18_9CHRO</name>
<dbReference type="Pfam" id="PF13490">
    <property type="entry name" value="zf-HC2"/>
    <property type="match status" value="1"/>
</dbReference>
<dbReference type="EMBL" id="JBAFSM010000017">
    <property type="protein sequence ID" value="MEG3437574.1"/>
    <property type="molecule type" value="Genomic_DNA"/>
</dbReference>
<dbReference type="Proteomes" id="UP001328733">
    <property type="component" value="Unassembled WGS sequence"/>
</dbReference>
<evidence type="ECO:0000313" key="3">
    <source>
        <dbReference type="EMBL" id="MEG3437574.1"/>
    </source>
</evidence>
<evidence type="ECO:0000256" key="1">
    <source>
        <dbReference type="SAM" id="Phobius"/>
    </source>
</evidence>